<dbReference type="EMBL" id="RSCD01000028">
    <property type="protein sequence ID" value="RSH82148.1"/>
    <property type="molecule type" value="Genomic_DNA"/>
</dbReference>
<organism evidence="1 2">
    <name type="scientific">Saitozyma podzolica</name>
    <dbReference type="NCBI Taxonomy" id="1890683"/>
    <lineage>
        <taxon>Eukaryota</taxon>
        <taxon>Fungi</taxon>
        <taxon>Dikarya</taxon>
        <taxon>Basidiomycota</taxon>
        <taxon>Agaricomycotina</taxon>
        <taxon>Tremellomycetes</taxon>
        <taxon>Tremellales</taxon>
        <taxon>Trimorphomycetaceae</taxon>
        <taxon>Saitozyma</taxon>
    </lineage>
</organism>
<reference evidence="1 2" key="1">
    <citation type="submission" date="2018-11" db="EMBL/GenBank/DDBJ databases">
        <title>Genome sequence of Saitozyma podzolica DSM 27192.</title>
        <authorList>
            <person name="Aliyu H."/>
            <person name="Gorte O."/>
            <person name="Ochsenreither K."/>
        </authorList>
    </citation>
    <scope>NUCLEOTIDE SEQUENCE [LARGE SCALE GENOMIC DNA]</scope>
    <source>
        <strain evidence="1 2">DSM 27192</strain>
    </source>
</reference>
<dbReference type="Proteomes" id="UP000279259">
    <property type="component" value="Unassembled WGS sequence"/>
</dbReference>
<evidence type="ECO:0000313" key="2">
    <source>
        <dbReference type="Proteomes" id="UP000279259"/>
    </source>
</evidence>
<keyword evidence="2" id="KW-1185">Reference proteome</keyword>
<gene>
    <name evidence="1" type="ORF">EHS25_006081</name>
</gene>
<name>A0A427XTL2_9TREE</name>
<dbReference type="OrthoDB" id="10344998at2759"/>
<protein>
    <submittedName>
        <fullName evidence="1">Uncharacterized protein</fullName>
    </submittedName>
</protein>
<dbReference type="AlphaFoldDB" id="A0A427XTL2"/>
<evidence type="ECO:0000313" key="1">
    <source>
        <dbReference type="EMBL" id="RSH82148.1"/>
    </source>
</evidence>
<sequence>MSAFEADVQRRSTVLQARVQDISDLVYDGSDLATRTGTSIRALANHFSDLPNATTQQSTRDLIATTGSSKLLALSNFVQGLSVDLLDLGGFCPGGQHEVYLRLTLRTLELAKAFSDAESLLLLDPLPLPRAFNDETDSELRSERPKSLRTLSIEARNDLADGILHLEDRSRCGTCRHILEKMVSEGKTLLTKLTSSEPGVRQGWAFAPDERTQLDQTATVHKDWTEWINQRHSLAIDLTKDQSLTPRAA</sequence>
<accession>A0A427XTL2</accession>
<comment type="caution">
    <text evidence="1">The sequence shown here is derived from an EMBL/GenBank/DDBJ whole genome shotgun (WGS) entry which is preliminary data.</text>
</comment>
<proteinExistence type="predicted"/>